<protein>
    <recommendedName>
        <fullName evidence="1">STAS domain-containing protein</fullName>
    </recommendedName>
</protein>
<dbReference type="PROSITE" id="PS50801">
    <property type="entry name" value="STAS"/>
    <property type="match status" value="1"/>
</dbReference>
<evidence type="ECO:0000313" key="3">
    <source>
        <dbReference type="Proteomes" id="UP000219993"/>
    </source>
</evidence>
<dbReference type="InterPro" id="IPR058548">
    <property type="entry name" value="MlaB-like_STAS"/>
</dbReference>
<dbReference type="Gene3D" id="3.30.750.24">
    <property type="entry name" value="STAS domain"/>
    <property type="match status" value="1"/>
</dbReference>
<dbReference type="AlphaFoldDB" id="A0A291P5N7"/>
<dbReference type="SUPFAM" id="SSF52091">
    <property type="entry name" value="SpoIIaa-like"/>
    <property type="match status" value="1"/>
</dbReference>
<dbReference type="InterPro" id="IPR002645">
    <property type="entry name" value="STAS_dom"/>
</dbReference>
<reference evidence="2 3" key="1">
    <citation type="journal article" date="2017" name="Sci. Rep.">
        <title>Revealing the Saline Adaptation Strategies of the Halophilic Bacterium Halomonas beimenensis through High-throughput Omics and Transposon Mutagenesis Approaches.</title>
        <authorList>
            <person name="Chen Y.H."/>
            <person name="Lin S.S."/>
            <person name="Shyu Y.T."/>
        </authorList>
    </citation>
    <scope>NUCLEOTIDE SEQUENCE [LARGE SCALE GENOMIC DNA]</scope>
    <source>
        <strain evidence="2 3">NTU-111</strain>
    </source>
</reference>
<dbReference type="CDD" id="cd07043">
    <property type="entry name" value="STAS_anti-anti-sigma_factors"/>
    <property type="match status" value="1"/>
</dbReference>
<gene>
    <name evidence="2" type="ORF">BEI_1181</name>
</gene>
<name>A0A291P5N7_9GAMM</name>
<dbReference type="OrthoDB" id="6174465at2"/>
<dbReference type="Proteomes" id="UP000219993">
    <property type="component" value="Chromosome"/>
</dbReference>
<dbReference type="RefSeq" id="WP_097788644.1">
    <property type="nucleotide sequence ID" value="NZ_BAAADT010000029.1"/>
</dbReference>
<organism evidence="2 3">
    <name type="scientific">Halomonas beimenensis</name>
    <dbReference type="NCBI Taxonomy" id="475662"/>
    <lineage>
        <taxon>Bacteria</taxon>
        <taxon>Pseudomonadati</taxon>
        <taxon>Pseudomonadota</taxon>
        <taxon>Gammaproteobacteria</taxon>
        <taxon>Oceanospirillales</taxon>
        <taxon>Halomonadaceae</taxon>
        <taxon>Halomonas</taxon>
    </lineage>
</organism>
<evidence type="ECO:0000313" key="2">
    <source>
        <dbReference type="EMBL" id="ATJ82168.1"/>
    </source>
</evidence>
<dbReference type="KEGG" id="hbe:BEI_1181"/>
<dbReference type="Pfam" id="PF13466">
    <property type="entry name" value="STAS_2"/>
    <property type="match status" value="1"/>
</dbReference>
<sequence>MSVLLENGANRLEAVDGALVVSGEVDFDGAAAMAAAGRSWLASRSSGERVTFDLSGVGRVSSAAISVLLEWTRQTRAQGVELEQVRLSTPLARLTRVAGLDTLLPVEAPAESAEA</sequence>
<evidence type="ECO:0000259" key="1">
    <source>
        <dbReference type="PROSITE" id="PS50801"/>
    </source>
</evidence>
<feature type="domain" description="STAS" evidence="1">
    <location>
        <begin position="19"/>
        <end position="115"/>
    </location>
</feature>
<accession>A0A291P5N7</accession>
<proteinExistence type="predicted"/>
<dbReference type="EMBL" id="CP021435">
    <property type="protein sequence ID" value="ATJ82168.1"/>
    <property type="molecule type" value="Genomic_DNA"/>
</dbReference>
<keyword evidence="3" id="KW-1185">Reference proteome</keyword>
<dbReference type="InterPro" id="IPR036513">
    <property type="entry name" value="STAS_dom_sf"/>
</dbReference>